<dbReference type="GO" id="GO:0008094">
    <property type="term" value="F:ATP-dependent activity, acting on DNA"/>
    <property type="evidence" value="ECO:0007669"/>
    <property type="project" value="TreeGrafter"/>
</dbReference>
<keyword evidence="8" id="KW-0862">Zinc</keyword>
<dbReference type="CDD" id="cd18008">
    <property type="entry name" value="DEXDc_SHPRH-like"/>
    <property type="match status" value="1"/>
</dbReference>
<evidence type="ECO:0000259" key="13">
    <source>
        <dbReference type="PROSITE" id="PS50089"/>
    </source>
</evidence>
<dbReference type="InterPro" id="IPR013083">
    <property type="entry name" value="Znf_RING/FYVE/PHD"/>
</dbReference>
<evidence type="ECO:0000313" key="17">
    <source>
        <dbReference type="Proteomes" id="UP000799772"/>
    </source>
</evidence>
<dbReference type="InterPro" id="IPR014001">
    <property type="entry name" value="Helicase_ATP-bd"/>
</dbReference>
<keyword evidence="7" id="KW-0347">Helicase</keyword>
<evidence type="ECO:0000256" key="10">
    <source>
        <dbReference type="ARBA" id="ARBA00023242"/>
    </source>
</evidence>
<evidence type="ECO:0000259" key="14">
    <source>
        <dbReference type="PROSITE" id="PS51192"/>
    </source>
</evidence>
<dbReference type="GO" id="GO:0003676">
    <property type="term" value="F:nucleic acid binding"/>
    <property type="evidence" value="ECO:0007669"/>
    <property type="project" value="InterPro"/>
</dbReference>
<dbReference type="Gene3D" id="3.40.50.300">
    <property type="entry name" value="P-loop containing nucleotide triphosphate hydrolases"/>
    <property type="match status" value="1"/>
</dbReference>
<dbReference type="SMART" id="SM00910">
    <property type="entry name" value="HIRAN"/>
    <property type="match status" value="1"/>
</dbReference>
<evidence type="ECO:0000256" key="4">
    <source>
        <dbReference type="ARBA" id="ARBA00022741"/>
    </source>
</evidence>
<dbReference type="Pfam" id="PF08797">
    <property type="entry name" value="HIRAN"/>
    <property type="match status" value="1"/>
</dbReference>
<evidence type="ECO:0000256" key="1">
    <source>
        <dbReference type="ARBA" id="ARBA00004123"/>
    </source>
</evidence>
<dbReference type="EMBL" id="ML978126">
    <property type="protein sequence ID" value="KAF2099155.1"/>
    <property type="molecule type" value="Genomic_DNA"/>
</dbReference>
<dbReference type="SMART" id="SM00490">
    <property type="entry name" value="HELICc"/>
    <property type="match status" value="1"/>
</dbReference>
<feature type="non-terminal residue" evidence="16">
    <location>
        <position position="1"/>
    </location>
</feature>
<keyword evidence="5 11" id="KW-0863">Zinc-finger</keyword>
<comment type="subcellular location">
    <subcellularLocation>
        <location evidence="1">Nucleus</location>
    </subcellularLocation>
</comment>
<evidence type="ECO:0000256" key="5">
    <source>
        <dbReference type="ARBA" id="ARBA00022771"/>
    </source>
</evidence>
<evidence type="ECO:0000256" key="6">
    <source>
        <dbReference type="ARBA" id="ARBA00022801"/>
    </source>
</evidence>
<evidence type="ECO:0000256" key="3">
    <source>
        <dbReference type="ARBA" id="ARBA00022723"/>
    </source>
</evidence>
<comment type="similarity">
    <text evidence="2">Belongs to the SNF2/RAD54 helicase family.</text>
</comment>
<evidence type="ECO:0000256" key="11">
    <source>
        <dbReference type="PROSITE-ProRule" id="PRU00175"/>
    </source>
</evidence>
<evidence type="ECO:0000259" key="15">
    <source>
        <dbReference type="PROSITE" id="PS51194"/>
    </source>
</evidence>
<dbReference type="InterPro" id="IPR049730">
    <property type="entry name" value="SNF2/RAD54-like_C"/>
</dbReference>
<dbReference type="Gene3D" id="3.40.50.10810">
    <property type="entry name" value="Tandem AAA-ATPase domain"/>
    <property type="match status" value="1"/>
</dbReference>
<dbReference type="InterPro" id="IPR001650">
    <property type="entry name" value="Helicase_C-like"/>
</dbReference>
<dbReference type="Pfam" id="PF13923">
    <property type="entry name" value="zf-C3HC4_2"/>
    <property type="match status" value="1"/>
</dbReference>
<comment type="caution">
    <text evidence="16">The sequence shown here is derived from an EMBL/GenBank/DDBJ whole genome shotgun (WGS) entry which is preliminary data.</text>
</comment>
<gene>
    <name evidence="16" type="ORF">NA57DRAFT_27133</name>
</gene>
<dbReference type="Proteomes" id="UP000799772">
    <property type="component" value="Unassembled WGS sequence"/>
</dbReference>
<keyword evidence="17" id="KW-1185">Reference proteome</keyword>
<dbReference type="InterPro" id="IPR014905">
    <property type="entry name" value="HIRAN"/>
</dbReference>
<feature type="region of interest" description="Disordered" evidence="12">
    <location>
        <begin position="143"/>
        <end position="172"/>
    </location>
</feature>
<keyword evidence="10" id="KW-0539">Nucleus</keyword>
<dbReference type="InterPro" id="IPR001841">
    <property type="entry name" value="Znf_RING"/>
</dbReference>
<dbReference type="SUPFAM" id="SSF57850">
    <property type="entry name" value="RING/U-box"/>
    <property type="match status" value="1"/>
</dbReference>
<feature type="domain" description="RING-type" evidence="13">
    <location>
        <begin position="619"/>
        <end position="657"/>
    </location>
</feature>
<evidence type="ECO:0000256" key="9">
    <source>
        <dbReference type="ARBA" id="ARBA00022840"/>
    </source>
</evidence>
<dbReference type="Pfam" id="PF00176">
    <property type="entry name" value="SNF2-rel_dom"/>
    <property type="match status" value="1"/>
</dbReference>
<dbReference type="InterPro" id="IPR038718">
    <property type="entry name" value="SNF2-like_sf"/>
</dbReference>
<keyword evidence="4" id="KW-0547">Nucleotide-binding</keyword>
<keyword evidence="3" id="KW-0479">Metal-binding</keyword>
<organism evidence="16 17">
    <name type="scientific">Rhizodiscina lignyota</name>
    <dbReference type="NCBI Taxonomy" id="1504668"/>
    <lineage>
        <taxon>Eukaryota</taxon>
        <taxon>Fungi</taxon>
        <taxon>Dikarya</taxon>
        <taxon>Ascomycota</taxon>
        <taxon>Pezizomycotina</taxon>
        <taxon>Dothideomycetes</taxon>
        <taxon>Pleosporomycetidae</taxon>
        <taxon>Aulographales</taxon>
        <taxon>Rhizodiscinaceae</taxon>
        <taxon>Rhizodiscina</taxon>
    </lineage>
</organism>
<dbReference type="GO" id="GO:0004386">
    <property type="term" value="F:helicase activity"/>
    <property type="evidence" value="ECO:0007669"/>
    <property type="project" value="UniProtKB-KW"/>
</dbReference>
<dbReference type="OrthoDB" id="448448at2759"/>
<accession>A0A9P4ICR0</accession>
<evidence type="ECO:0000256" key="12">
    <source>
        <dbReference type="SAM" id="MobiDB-lite"/>
    </source>
</evidence>
<dbReference type="PROSITE" id="PS00518">
    <property type="entry name" value="ZF_RING_1"/>
    <property type="match status" value="1"/>
</dbReference>
<dbReference type="SUPFAM" id="SSF52540">
    <property type="entry name" value="P-loop containing nucleoside triphosphate hydrolases"/>
    <property type="match status" value="2"/>
</dbReference>
<dbReference type="InterPro" id="IPR050628">
    <property type="entry name" value="SNF2_RAD54_helicase_TF"/>
</dbReference>
<keyword evidence="6" id="KW-0378">Hydrolase</keyword>
<dbReference type="GO" id="GO:0005524">
    <property type="term" value="F:ATP binding"/>
    <property type="evidence" value="ECO:0007669"/>
    <property type="project" value="UniProtKB-KW"/>
</dbReference>
<dbReference type="GO" id="GO:0008270">
    <property type="term" value="F:zinc ion binding"/>
    <property type="evidence" value="ECO:0007669"/>
    <property type="project" value="UniProtKB-KW"/>
</dbReference>
<dbReference type="InterPro" id="IPR027417">
    <property type="entry name" value="P-loop_NTPase"/>
</dbReference>
<dbReference type="GO" id="GO:0006281">
    <property type="term" value="P:DNA repair"/>
    <property type="evidence" value="ECO:0007669"/>
    <property type="project" value="TreeGrafter"/>
</dbReference>
<dbReference type="CDD" id="cd18793">
    <property type="entry name" value="SF2_C_SNF"/>
    <property type="match status" value="1"/>
</dbReference>
<dbReference type="AlphaFoldDB" id="A0A9P4ICR0"/>
<evidence type="ECO:0000256" key="8">
    <source>
        <dbReference type="ARBA" id="ARBA00022833"/>
    </source>
</evidence>
<evidence type="ECO:0000256" key="2">
    <source>
        <dbReference type="ARBA" id="ARBA00007025"/>
    </source>
</evidence>
<sequence length="855" mass="95745">SYQLYGTLPAKIVGCRYYNGVATRGEMIVLRRQPDNPYDRNAIQVQNVQRAQIGHIPRNLAAKLAKYMDDHSLHIEGTITAPKDVYECPIELKLFGPTDPVEHIAVSEEMKADKLPLNEWKRWEKTQRDRAKAAQQAAKQAAKQATKNGGVAVGGGTGQQWEHGGGEYAAGSSGLGIPSQSFDELVTGSDKFNPRNVEQVVEQFGITEDDLAAMPMAEQPAALSAQLLPFQLQGLRWMLEKESPTLPAPGSKDCTQCWKRSTTDANMFTNVVSNYSLKGKLPELASGALLCDDMGLGKTVQVISLIMAGRALNKPHTSGVSNATLILAPLSVMSNWSSQIKRHVKEEHALNVLTYHGARKQPINPGTIANYDVVVTTYETVMSEWFSQKSPNLPRKDGLFSVTWRRLVLDEGHNIRNPNAKRAVAACQLMSQSRWVLTGTPIVNSLKDLYSLVKFLRLSGGLDRFEIFNGALIRPVNQANEHGSFLLQILMRGICLRRKKEMKFVDLKLPELSEYVHKIDFLPHEKNKYEALEAEAKGTLELYRTRHGKSKDSAQEYRHLLEVLLRIRQCCNHWRLVGEKRVQQLMDLLENGGTIDLTPENKAALQEMLQLSIDTQEDCPVCLDALKDPVITTCAHIFCFGCIERVIDTQHKCPMCRSELRDVNNLVKPAKEAPKPDIDVDASSSKIEALLSILKASEKKHPGEKTVIFSQWTSFLDIVQAQLVAKAYQFTRIDGSMPALARDAALERFENDSSCTILFASLGVCSVGLNLTAANQVIMMDTWWAPAIEDQAVDRVHRLGQKRECRVWRLVMEGSIEERVLSIQEDKRKLMALAFAERMEKEKRRKGLADIERLL</sequence>
<name>A0A9P4ICR0_9PEZI</name>
<dbReference type="Gene3D" id="3.30.40.10">
    <property type="entry name" value="Zinc/RING finger domain, C3HC4 (zinc finger)"/>
    <property type="match status" value="1"/>
</dbReference>
<protein>
    <submittedName>
        <fullName evidence="16">Uncharacterized protein</fullName>
    </submittedName>
</protein>
<dbReference type="GO" id="GO:0005634">
    <property type="term" value="C:nucleus"/>
    <property type="evidence" value="ECO:0007669"/>
    <property type="project" value="UniProtKB-SubCell"/>
</dbReference>
<evidence type="ECO:0000256" key="7">
    <source>
        <dbReference type="ARBA" id="ARBA00022806"/>
    </source>
</evidence>
<dbReference type="PANTHER" id="PTHR45626">
    <property type="entry name" value="TRANSCRIPTION TERMINATION FACTOR 2-RELATED"/>
    <property type="match status" value="1"/>
</dbReference>
<evidence type="ECO:0000313" key="16">
    <source>
        <dbReference type="EMBL" id="KAF2099155.1"/>
    </source>
</evidence>
<dbReference type="PANTHER" id="PTHR45626:SF11">
    <property type="entry name" value="FAMILY HELICASE, PUTATIVE (AFU_ORTHOLOGUE AFUA_5G06590)-RELATED"/>
    <property type="match status" value="1"/>
</dbReference>
<dbReference type="InterPro" id="IPR017907">
    <property type="entry name" value="Znf_RING_CS"/>
</dbReference>
<dbReference type="PROSITE" id="PS50089">
    <property type="entry name" value="ZF_RING_2"/>
    <property type="match status" value="1"/>
</dbReference>
<reference evidence="16" key="1">
    <citation type="journal article" date="2020" name="Stud. Mycol.">
        <title>101 Dothideomycetes genomes: a test case for predicting lifestyles and emergence of pathogens.</title>
        <authorList>
            <person name="Haridas S."/>
            <person name="Albert R."/>
            <person name="Binder M."/>
            <person name="Bloem J."/>
            <person name="Labutti K."/>
            <person name="Salamov A."/>
            <person name="Andreopoulos B."/>
            <person name="Baker S."/>
            <person name="Barry K."/>
            <person name="Bills G."/>
            <person name="Bluhm B."/>
            <person name="Cannon C."/>
            <person name="Castanera R."/>
            <person name="Culley D."/>
            <person name="Daum C."/>
            <person name="Ezra D."/>
            <person name="Gonzalez J."/>
            <person name="Henrissat B."/>
            <person name="Kuo A."/>
            <person name="Liang C."/>
            <person name="Lipzen A."/>
            <person name="Lutzoni F."/>
            <person name="Magnuson J."/>
            <person name="Mondo S."/>
            <person name="Nolan M."/>
            <person name="Ohm R."/>
            <person name="Pangilinan J."/>
            <person name="Park H.-J."/>
            <person name="Ramirez L."/>
            <person name="Alfaro M."/>
            <person name="Sun H."/>
            <person name="Tritt A."/>
            <person name="Yoshinaga Y."/>
            <person name="Zwiers L.-H."/>
            <person name="Turgeon B."/>
            <person name="Goodwin S."/>
            <person name="Spatafora J."/>
            <person name="Crous P."/>
            <person name="Grigoriev I."/>
        </authorList>
    </citation>
    <scope>NUCLEOTIDE SEQUENCE</scope>
    <source>
        <strain evidence="16">CBS 133067</strain>
    </source>
</reference>
<dbReference type="SMART" id="SM00184">
    <property type="entry name" value="RING"/>
    <property type="match status" value="1"/>
</dbReference>
<feature type="domain" description="Helicase C-terminal" evidence="15">
    <location>
        <begin position="686"/>
        <end position="855"/>
    </location>
</feature>
<dbReference type="Gene3D" id="3.30.70.2330">
    <property type="match status" value="1"/>
</dbReference>
<keyword evidence="9" id="KW-0067">ATP-binding</keyword>
<dbReference type="PROSITE" id="PS51192">
    <property type="entry name" value="HELICASE_ATP_BIND_1"/>
    <property type="match status" value="1"/>
</dbReference>
<dbReference type="InterPro" id="IPR000330">
    <property type="entry name" value="SNF2_N"/>
</dbReference>
<dbReference type="GO" id="GO:0016818">
    <property type="term" value="F:hydrolase activity, acting on acid anhydrides, in phosphorus-containing anhydrides"/>
    <property type="evidence" value="ECO:0007669"/>
    <property type="project" value="InterPro"/>
</dbReference>
<dbReference type="Pfam" id="PF00271">
    <property type="entry name" value="Helicase_C"/>
    <property type="match status" value="1"/>
</dbReference>
<feature type="domain" description="Helicase ATP-binding" evidence="14">
    <location>
        <begin position="279"/>
        <end position="459"/>
    </location>
</feature>
<feature type="non-terminal residue" evidence="16">
    <location>
        <position position="855"/>
    </location>
</feature>
<dbReference type="SMART" id="SM00487">
    <property type="entry name" value="DEXDc"/>
    <property type="match status" value="1"/>
</dbReference>
<dbReference type="PROSITE" id="PS51194">
    <property type="entry name" value="HELICASE_CTER"/>
    <property type="match status" value="1"/>
</dbReference>
<proteinExistence type="inferred from homology"/>